<evidence type="ECO:0000313" key="8">
    <source>
        <dbReference type="Proteomes" id="UP000886520"/>
    </source>
</evidence>
<dbReference type="SMART" id="SM00504">
    <property type="entry name" value="Ubox"/>
    <property type="match status" value="1"/>
</dbReference>
<dbReference type="GO" id="GO:0007166">
    <property type="term" value="P:cell surface receptor signaling pathway"/>
    <property type="evidence" value="ECO:0007669"/>
    <property type="project" value="InterPro"/>
</dbReference>
<dbReference type="InterPro" id="IPR036537">
    <property type="entry name" value="Adaptor_Cbl_N_dom_sf"/>
</dbReference>
<dbReference type="OrthoDB" id="2016400at2759"/>
<dbReference type="SUPFAM" id="SSF57850">
    <property type="entry name" value="RING/U-box"/>
    <property type="match status" value="1"/>
</dbReference>
<dbReference type="Pfam" id="PF00514">
    <property type="entry name" value="Arm"/>
    <property type="match status" value="1"/>
</dbReference>
<evidence type="ECO:0000259" key="6">
    <source>
        <dbReference type="PROSITE" id="PS51698"/>
    </source>
</evidence>
<dbReference type="InterPro" id="IPR052608">
    <property type="entry name" value="U-box_domain_protein"/>
</dbReference>
<dbReference type="SMART" id="SM00185">
    <property type="entry name" value="ARM"/>
    <property type="match status" value="3"/>
</dbReference>
<name>A0A9D4UQW2_ADICA</name>
<evidence type="ECO:0000256" key="5">
    <source>
        <dbReference type="PROSITE-ProRule" id="PRU00259"/>
    </source>
</evidence>
<dbReference type="AlphaFoldDB" id="A0A9D4UQW2"/>
<accession>A0A9D4UQW2</accession>
<feature type="repeat" description="ARM" evidence="5">
    <location>
        <begin position="579"/>
        <end position="609"/>
    </location>
</feature>
<dbReference type="GO" id="GO:0061630">
    <property type="term" value="F:ubiquitin protein ligase activity"/>
    <property type="evidence" value="ECO:0007669"/>
    <property type="project" value="UniProtKB-EC"/>
</dbReference>
<reference evidence="7" key="1">
    <citation type="submission" date="2021-01" db="EMBL/GenBank/DDBJ databases">
        <title>Adiantum capillus-veneris genome.</title>
        <authorList>
            <person name="Fang Y."/>
            <person name="Liao Q."/>
        </authorList>
    </citation>
    <scope>NUCLEOTIDE SEQUENCE</scope>
    <source>
        <strain evidence="7">H3</strain>
        <tissue evidence="7">Leaf</tissue>
    </source>
</reference>
<evidence type="ECO:0000256" key="1">
    <source>
        <dbReference type="ARBA" id="ARBA00000900"/>
    </source>
</evidence>
<evidence type="ECO:0000256" key="4">
    <source>
        <dbReference type="ARBA" id="ARBA00022679"/>
    </source>
</evidence>
<dbReference type="PANTHER" id="PTHR45958:SF18">
    <property type="entry name" value="U-BOX DOMAIN-CONTAINING PROTEIN"/>
    <property type="match status" value="1"/>
</dbReference>
<organism evidence="7 8">
    <name type="scientific">Adiantum capillus-veneris</name>
    <name type="common">Maidenhair fern</name>
    <dbReference type="NCBI Taxonomy" id="13818"/>
    <lineage>
        <taxon>Eukaryota</taxon>
        <taxon>Viridiplantae</taxon>
        <taxon>Streptophyta</taxon>
        <taxon>Embryophyta</taxon>
        <taxon>Tracheophyta</taxon>
        <taxon>Polypodiopsida</taxon>
        <taxon>Polypodiidae</taxon>
        <taxon>Polypodiales</taxon>
        <taxon>Pteridineae</taxon>
        <taxon>Pteridaceae</taxon>
        <taxon>Vittarioideae</taxon>
        <taxon>Adiantum</taxon>
    </lineage>
</organism>
<dbReference type="InterPro" id="IPR011989">
    <property type="entry name" value="ARM-like"/>
</dbReference>
<keyword evidence="8" id="KW-1185">Reference proteome</keyword>
<proteinExistence type="predicted"/>
<protein>
    <recommendedName>
        <fullName evidence="3">RING-type E3 ubiquitin transferase</fullName>
        <ecNumber evidence="3">2.3.2.27</ecNumber>
    </recommendedName>
</protein>
<dbReference type="EC" id="2.3.2.27" evidence="3"/>
<dbReference type="InterPro" id="IPR045210">
    <property type="entry name" value="RING-Ubox_PUB"/>
</dbReference>
<dbReference type="InterPro" id="IPR000225">
    <property type="entry name" value="Armadillo"/>
</dbReference>
<dbReference type="PROSITE" id="PS50176">
    <property type="entry name" value="ARM_REPEAT"/>
    <property type="match status" value="1"/>
</dbReference>
<keyword evidence="4" id="KW-0808">Transferase</keyword>
<dbReference type="InterPro" id="IPR013083">
    <property type="entry name" value="Znf_RING/FYVE/PHD"/>
</dbReference>
<evidence type="ECO:0000256" key="2">
    <source>
        <dbReference type="ARBA" id="ARBA00004906"/>
    </source>
</evidence>
<dbReference type="Gene3D" id="3.30.40.10">
    <property type="entry name" value="Zinc/RING finger domain, C3HC4 (zinc finger)"/>
    <property type="match status" value="1"/>
</dbReference>
<comment type="pathway">
    <text evidence="2">Protein modification; protein ubiquitination.</text>
</comment>
<dbReference type="Gene3D" id="1.20.930.20">
    <property type="entry name" value="Adaptor protein Cbl, N-terminal domain"/>
    <property type="match status" value="1"/>
</dbReference>
<dbReference type="EMBL" id="JABFUD020000013">
    <property type="protein sequence ID" value="KAI5071907.1"/>
    <property type="molecule type" value="Genomic_DNA"/>
</dbReference>
<comment type="caution">
    <text evidence="7">The sequence shown here is derived from an EMBL/GenBank/DDBJ whole genome shotgun (WGS) entry which is preliminary data.</text>
</comment>
<dbReference type="GO" id="GO:0016567">
    <property type="term" value="P:protein ubiquitination"/>
    <property type="evidence" value="ECO:0007669"/>
    <property type="project" value="InterPro"/>
</dbReference>
<dbReference type="PROSITE" id="PS51698">
    <property type="entry name" value="U_BOX"/>
    <property type="match status" value="1"/>
</dbReference>
<dbReference type="InterPro" id="IPR016024">
    <property type="entry name" value="ARM-type_fold"/>
</dbReference>
<comment type="catalytic activity">
    <reaction evidence="1">
        <text>S-ubiquitinyl-[E2 ubiquitin-conjugating enzyme]-L-cysteine + [acceptor protein]-L-lysine = [E2 ubiquitin-conjugating enzyme]-L-cysteine + N(6)-ubiquitinyl-[acceptor protein]-L-lysine.</text>
        <dbReference type="EC" id="2.3.2.27"/>
    </reaction>
</comment>
<evidence type="ECO:0000313" key="7">
    <source>
        <dbReference type="EMBL" id="KAI5071907.1"/>
    </source>
</evidence>
<dbReference type="Proteomes" id="UP000886520">
    <property type="component" value="Chromosome 13"/>
</dbReference>
<sequence length="999" mass="110196">MTIDPDLASLVSRALKLINDVRQTAVEIAVNHADFLMMAYYLVELRPFVEELNKQQEYLSEIHALPSLQRFTNVIESMHTFTKVCASRSRIYLLCHSIDLVQNMNKSIKELAECLSAVLDELKGFSSSMACEVHTRLESLSFQPDPGHNRIAQEIRTTLASMERDDSIYIDEQQMQCTALLQKIATHLGVNFSEVSMLQLELQKDLTVAESEGREEDIHELKKLCALLCSPEVTDGRRAFISEPSSPRGVHVWEVPRPFFCPITKEIMREPVMLEQGHTYEKSAILEWFQRGYRTCPDTGNELTSLELIPNVTLQEAMDQYFSNMHKQQLLHSLQELKEESTPAGIEASINVIKSLLRKDSGYVRLLVPLGGLGPLISVLKLSSSPIREWIFRILYKIAVLGDSYKLSIVEEDAIPTFIRILSKNPGDNGGPLQLLWELSKFKAAASAILSERGAVLIIASACNLCQNDQKVLAEKLLDNLCLFDKSIIVEAAKSSVFGPLISGLSSGDEELKLKLAISISDSLELDEHNSSVLVKAGVIPPLLHLLQHGIFESKQAAGKALHQLSATDANIPFFANEGAIPILVKLLGASIPQLKVDALAILSNLATDIRVAAEIDEEGTVTHHLGLLLGDPLMQEYSIKTLQCMAKDSKTVRKSLLNLVPIIYRLLKEEGLSSSCRGSILGLLCFLAEDRETRNALLTSADMIKFLLDLMGKSATAEDKEVVLNLLAGLSKIEGMKSIMVSESQLLGLCLGYLKLHINHKMQEAAAVILSQLCDPALTQPSTLVTLARQGLISNLVEIFSSTSSTERAKYYAITTLGHFSACTPRLTERQSLLKQLLAWLGMKKFKICNVHSGKCSIKGTLCIVEAGAVPLLIHLIKEGGSQSAEQSVDVLKTLVDHKESQSRGVDFLVKNEIIPSLVSIVGKSSLLTERAASMMEIIFRIKRYREERYSKAATISLARILGTGSADARRAASIALMHLKKVPRGTSYDPFTSTTTT</sequence>
<dbReference type="InterPro" id="IPR003613">
    <property type="entry name" value="Ubox_domain"/>
</dbReference>
<evidence type="ECO:0000256" key="3">
    <source>
        <dbReference type="ARBA" id="ARBA00012483"/>
    </source>
</evidence>
<dbReference type="PANTHER" id="PTHR45958">
    <property type="entry name" value="RING-TYPE E3 UBIQUITIN TRANSFERASE"/>
    <property type="match status" value="1"/>
</dbReference>
<feature type="domain" description="U-box" evidence="6">
    <location>
        <begin position="254"/>
        <end position="328"/>
    </location>
</feature>
<dbReference type="SUPFAM" id="SSF48371">
    <property type="entry name" value="ARM repeat"/>
    <property type="match status" value="2"/>
</dbReference>
<dbReference type="CDD" id="cd16664">
    <property type="entry name" value="RING-Ubox_PUB"/>
    <property type="match status" value="1"/>
</dbReference>
<dbReference type="Gene3D" id="1.25.10.10">
    <property type="entry name" value="Leucine-rich Repeat Variant"/>
    <property type="match status" value="3"/>
</dbReference>
<gene>
    <name evidence="7" type="ORF">GOP47_0014158</name>
</gene>
<dbReference type="Pfam" id="PF04564">
    <property type="entry name" value="U-box"/>
    <property type="match status" value="1"/>
</dbReference>